<feature type="transmembrane region" description="Helical" evidence="13">
    <location>
        <begin position="306"/>
        <end position="330"/>
    </location>
</feature>
<keyword evidence="6 13" id="KW-0633">Potassium transport</keyword>
<reference evidence="17 18" key="1">
    <citation type="submission" date="2017-04" db="EMBL/GenBank/DDBJ databases">
        <authorList>
            <person name="Afonso C.L."/>
            <person name="Miller P.J."/>
            <person name="Scott M.A."/>
            <person name="Spackman E."/>
            <person name="Goraichik I."/>
            <person name="Dimitrov K.M."/>
            <person name="Suarez D.L."/>
            <person name="Swayne D.E."/>
        </authorList>
    </citation>
    <scope>NUCLEOTIDE SEQUENCE [LARGE SCALE GENOMIC DNA]</scope>
    <source>
        <strain evidence="17 18">USBA 355</strain>
    </source>
</reference>
<organism evidence="17 18">
    <name type="scientific">Tistlia consotensis USBA 355</name>
    <dbReference type="NCBI Taxonomy" id="560819"/>
    <lineage>
        <taxon>Bacteria</taxon>
        <taxon>Pseudomonadati</taxon>
        <taxon>Pseudomonadota</taxon>
        <taxon>Alphaproteobacteria</taxon>
        <taxon>Rhodospirillales</taxon>
        <taxon>Rhodovibrionaceae</taxon>
        <taxon>Tistlia</taxon>
    </lineage>
</organism>
<feature type="transmembrane region" description="Helical" evidence="13">
    <location>
        <begin position="234"/>
        <end position="258"/>
    </location>
</feature>
<feature type="domain" description="K+ potassium transporter C-terminal" evidence="16">
    <location>
        <begin position="499"/>
        <end position="647"/>
    </location>
</feature>
<evidence type="ECO:0000256" key="11">
    <source>
        <dbReference type="ARBA" id="ARBA00023065"/>
    </source>
</evidence>
<keyword evidence="18" id="KW-1185">Reference proteome</keyword>
<feature type="transmembrane region" description="Helical" evidence="13">
    <location>
        <begin position="194"/>
        <end position="214"/>
    </location>
</feature>
<evidence type="ECO:0000256" key="7">
    <source>
        <dbReference type="ARBA" id="ARBA00022692"/>
    </source>
</evidence>
<evidence type="ECO:0000256" key="1">
    <source>
        <dbReference type="ARBA" id="ARBA00004141"/>
    </source>
</evidence>
<dbReference type="InterPro" id="IPR053951">
    <property type="entry name" value="K_trans_N"/>
</dbReference>
<gene>
    <name evidence="13" type="primary">kup</name>
    <name evidence="17" type="ORF">SAMN05428998_11245</name>
</gene>
<evidence type="ECO:0000259" key="16">
    <source>
        <dbReference type="Pfam" id="PF22776"/>
    </source>
</evidence>
<feature type="transmembrane region" description="Helical" evidence="13">
    <location>
        <begin position="270"/>
        <end position="286"/>
    </location>
</feature>
<feature type="domain" description="K+ potassium transporter integral membrane" evidence="15">
    <location>
        <begin position="39"/>
        <end position="488"/>
    </location>
</feature>
<dbReference type="PANTHER" id="PTHR30540">
    <property type="entry name" value="OSMOTIC STRESS POTASSIUM TRANSPORTER"/>
    <property type="match status" value="1"/>
</dbReference>
<dbReference type="GO" id="GO:0005886">
    <property type="term" value="C:plasma membrane"/>
    <property type="evidence" value="ECO:0007669"/>
    <property type="project" value="UniProtKB-SubCell"/>
</dbReference>
<dbReference type="STRING" id="560819.SAMN05428998_11245"/>
<feature type="transmembrane region" description="Helical" evidence="13">
    <location>
        <begin position="75"/>
        <end position="96"/>
    </location>
</feature>
<accession>A0A1Y6BYB5</accession>
<dbReference type="RefSeq" id="WP_085123581.1">
    <property type="nucleotide sequence ID" value="NZ_FWZX01000012.1"/>
</dbReference>
<dbReference type="InterPro" id="IPR023051">
    <property type="entry name" value="Kup"/>
</dbReference>
<evidence type="ECO:0000256" key="6">
    <source>
        <dbReference type="ARBA" id="ARBA00022538"/>
    </source>
</evidence>
<feature type="transmembrane region" description="Helical" evidence="13">
    <location>
        <begin position="164"/>
        <end position="182"/>
    </location>
</feature>
<evidence type="ECO:0000256" key="13">
    <source>
        <dbReference type="HAMAP-Rule" id="MF_01522"/>
    </source>
</evidence>
<evidence type="ECO:0000256" key="4">
    <source>
        <dbReference type="ARBA" id="ARBA00022475"/>
    </source>
</evidence>
<dbReference type="PANTHER" id="PTHR30540:SF79">
    <property type="entry name" value="LOW AFFINITY POTASSIUM TRANSPORT SYSTEM PROTEIN KUP"/>
    <property type="match status" value="1"/>
</dbReference>
<dbReference type="Pfam" id="PF02705">
    <property type="entry name" value="K_trans"/>
    <property type="match status" value="1"/>
</dbReference>
<evidence type="ECO:0000313" key="18">
    <source>
        <dbReference type="Proteomes" id="UP000192917"/>
    </source>
</evidence>
<dbReference type="GO" id="GO:0015079">
    <property type="term" value="F:potassium ion transmembrane transporter activity"/>
    <property type="evidence" value="ECO:0007669"/>
    <property type="project" value="UniProtKB-UniRule"/>
</dbReference>
<comment type="similarity">
    <text evidence="2 13">Belongs to the HAK/KUP transporter (TC 2.A.72) family.</text>
</comment>
<feature type="transmembrane region" description="Helical" evidence="13">
    <location>
        <begin position="362"/>
        <end position="382"/>
    </location>
</feature>
<dbReference type="Proteomes" id="UP000192917">
    <property type="component" value="Unassembled WGS sequence"/>
</dbReference>
<keyword evidence="12 13" id="KW-0472">Membrane</keyword>
<dbReference type="InterPro" id="IPR003855">
    <property type="entry name" value="K+_transporter"/>
</dbReference>
<evidence type="ECO:0000256" key="5">
    <source>
        <dbReference type="ARBA" id="ARBA00022519"/>
    </source>
</evidence>
<feature type="region of interest" description="Disordered" evidence="14">
    <location>
        <begin position="1"/>
        <end position="31"/>
    </location>
</feature>
<keyword evidence="8 13" id="KW-0769">Symport</keyword>
<comment type="catalytic activity">
    <reaction evidence="13">
        <text>K(+)(in) + H(+)(in) = K(+)(out) + H(+)(out)</text>
        <dbReference type="Rhea" id="RHEA:28490"/>
        <dbReference type="ChEBI" id="CHEBI:15378"/>
        <dbReference type="ChEBI" id="CHEBI:29103"/>
    </reaction>
</comment>
<keyword evidence="9 13" id="KW-0630">Potassium</keyword>
<evidence type="ECO:0000256" key="14">
    <source>
        <dbReference type="SAM" id="MobiDB-lite"/>
    </source>
</evidence>
<keyword evidence="7 13" id="KW-0812">Transmembrane</keyword>
<evidence type="ECO:0000313" key="17">
    <source>
        <dbReference type="EMBL" id="SMF36088.1"/>
    </source>
</evidence>
<dbReference type="GO" id="GO:0015293">
    <property type="term" value="F:symporter activity"/>
    <property type="evidence" value="ECO:0007669"/>
    <property type="project" value="UniProtKB-UniRule"/>
</dbReference>
<feature type="transmembrane region" description="Helical" evidence="13">
    <location>
        <begin position="423"/>
        <end position="442"/>
    </location>
</feature>
<proteinExistence type="inferred from homology"/>
<comment type="subcellular location">
    <subcellularLocation>
        <location evidence="13">Cell membrane</location>
        <topology evidence="13">Multi-pass membrane protein</topology>
    </subcellularLocation>
    <subcellularLocation>
        <location evidence="1">Membrane</location>
        <topology evidence="1">Multi-pass membrane protein</topology>
    </subcellularLocation>
</comment>
<protein>
    <recommendedName>
        <fullName evidence="13">Probable potassium transport system protein Kup</fullName>
    </recommendedName>
</protein>
<comment type="function">
    <text evidence="13">Transport of potassium into the cell. Likely operates as a K(+):H(+) symporter.</text>
</comment>
<keyword evidence="3 13" id="KW-0813">Transport</keyword>
<keyword evidence="11 13" id="KW-0406">Ion transport</keyword>
<keyword evidence="10 13" id="KW-1133">Transmembrane helix</keyword>
<sequence>MSQEPAESGQPALDTVEEAAEARGPGADGQAGQGVAALTLGSIGVVYGDIGTSPLYALREGLRYAARDGLLPSEVIGVVSLLLWALIVIVTGKYVLFLLRADNHGEGGTLSLLALTQSALGRRTAVLLLLGIAGAALFYGDAAITPAISVLSAVEGLGLVTPDLAPYVLPLAVAILVALFAVQHRGTGAIARWFGPITALWFLVMAVAGARQIVGQPAILAALDPLEALRFLAGHGTVSLLVLGATFLAVTGAEALYADLGHFGRRPIRIAWLGLVFPSLAVNYLGQDALVLQRPEAFTDPFFLLVPGWALLPLVLLATVATVIASQAVITGTYSLTQQAIQLGLLPRLVIRHTSETRTGQIYLPLVNWLLLAAVLLLVLLFESSDALASAYGIAVTGTMIVTSLLAFLFVRHGWGWPLAGALAAVAPLLGVELAFLAANLLKLPEGGYVPILIAALLGVVMWTWTRGAAILFDKTRASLVPLEGFVESLGGSRAALVPGTAVFLTGDPLTAPGALLHNLKHNHALHRRNIVLTVRTAETPRVPDDERVSVERLGDRFLRVELRFGYMETPEVPKALRQCRRHGLAFDMMSTSFFLGRRKLRPDPRSGLPAWQDKLFIALAEVAADPTDFYALPPNRVVELGSQIAI</sequence>
<keyword evidence="4 13" id="KW-1003">Cell membrane</keyword>
<dbReference type="InterPro" id="IPR053952">
    <property type="entry name" value="K_trans_C"/>
</dbReference>
<dbReference type="EMBL" id="FWZX01000012">
    <property type="protein sequence ID" value="SMF36088.1"/>
    <property type="molecule type" value="Genomic_DNA"/>
</dbReference>
<evidence type="ECO:0000256" key="2">
    <source>
        <dbReference type="ARBA" id="ARBA00007019"/>
    </source>
</evidence>
<evidence type="ECO:0000256" key="8">
    <source>
        <dbReference type="ARBA" id="ARBA00022847"/>
    </source>
</evidence>
<dbReference type="HAMAP" id="MF_01522">
    <property type="entry name" value="Kup"/>
    <property type="match status" value="1"/>
</dbReference>
<name>A0A1Y6BYB5_9PROT</name>
<evidence type="ECO:0000256" key="10">
    <source>
        <dbReference type="ARBA" id="ARBA00022989"/>
    </source>
</evidence>
<dbReference type="Pfam" id="PF22776">
    <property type="entry name" value="K_trans_C"/>
    <property type="match status" value="1"/>
</dbReference>
<evidence type="ECO:0000256" key="9">
    <source>
        <dbReference type="ARBA" id="ARBA00022958"/>
    </source>
</evidence>
<feature type="transmembrane region" description="Helical" evidence="13">
    <location>
        <begin position="388"/>
        <end position="411"/>
    </location>
</feature>
<evidence type="ECO:0000256" key="3">
    <source>
        <dbReference type="ARBA" id="ARBA00022448"/>
    </source>
</evidence>
<dbReference type="AlphaFoldDB" id="A0A1Y6BYB5"/>
<feature type="transmembrane region" description="Helical" evidence="13">
    <location>
        <begin position="125"/>
        <end position="144"/>
    </location>
</feature>
<evidence type="ECO:0000259" key="15">
    <source>
        <dbReference type="Pfam" id="PF02705"/>
    </source>
</evidence>
<keyword evidence="5" id="KW-0997">Cell inner membrane</keyword>
<evidence type="ECO:0000256" key="12">
    <source>
        <dbReference type="ARBA" id="ARBA00023136"/>
    </source>
</evidence>
<feature type="transmembrane region" description="Helical" evidence="13">
    <location>
        <begin position="448"/>
        <end position="465"/>
    </location>
</feature>